<dbReference type="OMA" id="MEDWRFR"/>
<accession>G7E3C9</accession>
<protein>
    <recommendedName>
        <fullName evidence="2">histidine kinase</fullName>
        <ecNumber evidence="2">2.7.13.3</ecNumber>
    </recommendedName>
</protein>
<evidence type="ECO:0000256" key="7">
    <source>
        <dbReference type="SAM" id="MobiDB-lite"/>
    </source>
</evidence>
<feature type="domain" description="Response regulatory" evidence="9">
    <location>
        <begin position="900"/>
        <end position="1021"/>
    </location>
</feature>
<reference evidence="10 11" key="2">
    <citation type="journal article" date="2012" name="Open Biol.">
        <title>Characteristics of nucleosomes and linker DNA regions on the genome of the basidiomycete Mixia osmundae revealed by mono- and dinucleosome mapping.</title>
        <authorList>
            <person name="Nishida H."/>
            <person name="Kondo S."/>
            <person name="Matsumoto T."/>
            <person name="Suzuki Y."/>
            <person name="Yoshikawa H."/>
            <person name="Taylor T.D."/>
            <person name="Sugiyama J."/>
        </authorList>
    </citation>
    <scope>NUCLEOTIDE SEQUENCE [LARGE SCALE GENOMIC DNA]</scope>
    <source>
        <strain evidence="11">CBS 9802 / IAM 14324 / JCM 22182 / KY 12970</strain>
    </source>
</reference>
<reference evidence="10 11" key="1">
    <citation type="journal article" date="2011" name="J. Gen. Appl. Microbiol.">
        <title>Draft genome sequencing of the enigmatic basidiomycete Mixia osmundae.</title>
        <authorList>
            <person name="Nishida H."/>
            <person name="Nagatsuka Y."/>
            <person name="Sugiyama J."/>
        </authorList>
    </citation>
    <scope>NUCLEOTIDE SEQUENCE [LARGE SCALE GENOMIC DNA]</scope>
    <source>
        <strain evidence="11">CBS 9802 / IAM 14324 / JCM 22182 / KY 12970</strain>
    </source>
</reference>
<keyword evidence="4" id="KW-0808">Transferase</keyword>
<feature type="compositionally biased region" description="Low complexity" evidence="7">
    <location>
        <begin position="394"/>
        <end position="411"/>
    </location>
</feature>
<feature type="compositionally biased region" description="Polar residues" evidence="7">
    <location>
        <begin position="356"/>
        <end position="366"/>
    </location>
</feature>
<feature type="region of interest" description="Disordered" evidence="7">
    <location>
        <begin position="1"/>
        <end position="27"/>
    </location>
</feature>
<dbReference type="PROSITE" id="PS50110">
    <property type="entry name" value="RESPONSE_REGULATORY"/>
    <property type="match status" value="1"/>
</dbReference>
<dbReference type="PRINTS" id="PR00344">
    <property type="entry name" value="BCTRLSENSOR"/>
</dbReference>
<feature type="compositionally biased region" description="Polar residues" evidence="7">
    <location>
        <begin position="853"/>
        <end position="869"/>
    </location>
</feature>
<keyword evidence="3 6" id="KW-0597">Phosphoprotein</keyword>
<dbReference type="SUPFAM" id="SSF55781">
    <property type="entry name" value="GAF domain-like"/>
    <property type="match status" value="1"/>
</dbReference>
<feature type="compositionally biased region" description="Low complexity" evidence="7">
    <location>
        <begin position="876"/>
        <end position="887"/>
    </location>
</feature>
<dbReference type="InterPro" id="IPR001789">
    <property type="entry name" value="Sig_transdc_resp-reg_receiver"/>
</dbReference>
<dbReference type="STRING" id="764103.G7E3C9"/>
<dbReference type="InterPro" id="IPR005467">
    <property type="entry name" value="His_kinase_dom"/>
</dbReference>
<dbReference type="InParanoid" id="G7E3C9"/>
<keyword evidence="5" id="KW-0418">Kinase</keyword>
<evidence type="ECO:0000259" key="9">
    <source>
        <dbReference type="PROSITE" id="PS50110"/>
    </source>
</evidence>
<feature type="region of interest" description="Disordered" evidence="7">
    <location>
        <begin position="849"/>
        <end position="894"/>
    </location>
</feature>
<dbReference type="SMART" id="SM00388">
    <property type="entry name" value="HisKA"/>
    <property type="match status" value="1"/>
</dbReference>
<dbReference type="InterPro" id="IPR029016">
    <property type="entry name" value="GAF-like_dom_sf"/>
</dbReference>
<dbReference type="AlphaFoldDB" id="G7E3C9"/>
<feature type="region of interest" description="Disordered" evidence="7">
    <location>
        <begin position="356"/>
        <end position="445"/>
    </location>
</feature>
<dbReference type="SMART" id="SM00448">
    <property type="entry name" value="REC"/>
    <property type="match status" value="1"/>
</dbReference>
<dbReference type="InterPro" id="IPR036097">
    <property type="entry name" value="HisK_dim/P_sf"/>
</dbReference>
<evidence type="ECO:0000256" key="6">
    <source>
        <dbReference type="PROSITE-ProRule" id="PRU00169"/>
    </source>
</evidence>
<dbReference type="PANTHER" id="PTHR43047">
    <property type="entry name" value="TWO-COMPONENT HISTIDINE PROTEIN KINASE"/>
    <property type="match status" value="1"/>
</dbReference>
<evidence type="ECO:0000256" key="3">
    <source>
        <dbReference type="ARBA" id="ARBA00022553"/>
    </source>
</evidence>
<dbReference type="InterPro" id="IPR003661">
    <property type="entry name" value="HisK_dim/P_dom"/>
</dbReference>
<sequence length="1027" mass="111803">MEDAVGQAAELRGDTRPTGATRDSTPTEWLDFVERYAHGNYEPARPPQKPASDLALAQQLASIDLTHAEPRLVEVARVLKTYVQKGYLPAPRSSDMQSRMTAIQTYDLDDPARRSSIDRCVSIAQRYFNVDSVAVMLQTQRDILVLAEANAPVPAGTFGPRDSMFCSHTALRNDDELVVVHSAEDWRFAKNPLVRGDGSVQHYAGQPIRLRVSKTGDDDAHAELTTVGSLCLLEHTTQGSVIRNLSSEDKEFLRDLAYLVASELEHGRLARDSARAISLTGLLNPPPAYLPARTASQSAPSLQRPDSAEHATSAAIDQQAEEADILTRSATDLLRLLKADGVAIVDIRGYHVSTVTRSGTSRATSELSHDHPESNPASATVSSPSVGHHMPILSTTEGSNTPTTTSPSGASTRERYRELTAPDGTTLSWFEPKAGKADQTKSRSRSLPTLAHAQIGLPDDWLHFGSRAVAQVLFKHCMGEQNIAFSRAGSESPAAAFELVPDVTEAVIALPLFDSRKQPHLLVLVARSKLDRPFDQTEEGFARAIGAICVANFERLRAIDAVQGQAFFLSQISHEFRVPLHSILCQVECMREIFDPDTAMQSHMRQEVLQMLDSVEAAGLTLRDTLEDVLEYGKLSSHRSTVADHDKTQVYQTLELGPELFDIVQQGIDRKKHSNLLAEGERELPNVTVDVDPRLSAFHVYLNTTAFRRIVLNVLSNALNFTHTGEIKLLLRAHAPAAPASSAIDLTVQDTGKGMSQEFVSTRAYFEPFKQEDPFTSGSGLGMSVVNNLLQRLHGSCEVSSTLGIGTTVKLRIPVKFEKLSHSARESDPSAAKLVRVYTGSIAVPMSLGLPTSPGQPLTPSTEESASQASRKRPSPSEGSSNGQSSPHKAAKNARASALRVMVAEDNAVSRNILVSLLKRNKVSYVAVADGLQAVAAYKQFLPHLFWADVNMPIKTGIEAAAEIRAYERQESLAPCRIVAISGSNEAESSHAGMLGESRFDEYLIKGTVKLKQLENSLLALKEQLSL</sequence>
<dbReference type="CDD" id="cd00082">
    <property type="entry name" value="HisKA"/>
    <property type="match status" value="1"/>
</dbReference>
<dbReference type="EMBL" id="BABT02000119">
    <property type="protein sequence ID" value="GAA97339.1"/>
    <property type="molecule type" value="Genomic_DNA"/>
</dbReference>
<dbReference type="SMART" id="SM00065">
    <property type="entry name" value="GAF"/>
    <property type="match status" value="1"/>
</dbReference>
<dbReference type="Pfam" id="PF00512">
    <property type="entry name" value="HisKA"/>
    <property type="match status" value="1"/>
</dbReference>
<gene>
    <name evidence="10" type="primary">Mo04017</name>
    <name evidence="10" type="ORF">E5Q_04017</name>
</gene>
<dbReference type="GO" id="GO:0000155">
    <property type="term" value="F:phosphorelay sensor kinase activity"/>
    <property type="evidence" value="ECO:0007669"/>
    <property type="project" value="InterPro"/>
</dbReference>
<dbReference type="SUPFAM" id="SSF55874">
    <property type="entry name" value="ATPase domain of HSP90 chaperone/DNA topoisomerase II/histidine kinase"/>
    <property type="match status" value="1"/>
</dbReference>
<dbReference type="CDD" id="cd17546">
    <property type="entry name" value="REC_hyHK_CKI1_RcsC-like"/>
    <property type="match status" value="1"/>
</dbReference>
<dbReference type="Pfam" id="PF02518">
    <property type="entry name" value="HATPase_c"/>
    <property type="match status" value="1"/>
</dbReference>
<proteinExistence type="predicted"/>
<evidence type="ECO:0000256" key="4">
    <source>
        <dbReference type="ARBA" id="ARBA00022679"/>
    </source>
</evidence>
<dbReference type="Proteomes" id="UP000009131">
    <property type="component" value="Unassembled WGS sequence"/>
</dbReference>
<feature type="compositionally biased region" description="Polar residues" evidence="7">
    <location>
        <begin position="375"/>
        <end position="385"/>
    </location>
</feature>
<feature type="domain" description="Histidine kinase" evidence="8">
    <location>
        <begin position="571"/>
        <end position="817"/>
    </location>
</feature>
<evidence type="ECO:0000259" key="8">
    <source>
        <dbReference type="PROSITE" id="PS50109"/>
    </source>
</evidence>
<dbReference type="Pfam" id="PF00072">
    <property type="entry name" value="Response_reg"/>
    <property type="match status" value="1"/>
</dbReference>
<dbReference type="Gene3D" id="1.10.287.130">
    <property type="match status" value="1"/>
</dbReference>
<dbReference type="Gene3D" id="3.30.565.10">
    <property type="entry name" value="Histidine kinase-like ATPase, C-terminal domain"/>
    <property type="match status" value="1"/>
</dbReference>
<dbReference type="OrthoDB" id="60033at2759"/>
<name>G7E3C9_MIXOS</name>
<evidence type="ECO:0000313" key="11">
    <source>
        <dbReference type="Proteomes" id="UP000009131"/>
    </source>
</evidence>
<dbReference type="Pfam" id="PF01590">
    <property type="entry name" value="GAF"/>
    <property type="match status" value="1"/>
</dbReference>
<evidence type="ECO:0000256" key="2">
    <source>
        <dbReference type="ARBA" id="ARBA00012438"/>
    </source>
</evidence>
<comment type="caution">
    <text evidence="10">The sequence shown here is derived from an EMBL/GenBank/DDBJ whole genome shotgun (WGS) entry which is preliminary data.</text>
</comment>
<evidence type="ECO:0000256" key="5">
    <source>
        <dbReference type="ARBA" id="ARBA00022777"/>
    </source>
</evidence>
<dbReference type="Gene3D" id="3.30.450.40">
    <property type="match status" value="1"/>
</dbReference>
<dbReference type="GO" id="GO:0005886">
    <property type="term" value="C:plasma membrane"/>
    <property type="evidence" value="ECO:0007669"/>
    <property type="project" value="TreeGrafter"/>
</dbReference>
<dbReference type="SUPFAM" id="SSF52172">
    <property type="entry name" value="CheY-like"/>
    <property type="match status" value="1"/>
</dbReference>
<dbReference type="InterPro" id="IPR004358">
    <property type="entry name" value="Sig_transdc_His_kin-like_C"/>
</dbReference>
<organism evidence="10 11">
    <name type="scientific">Mixia osmundae (strain CBS 9802 / IAM 14324 / JCM 22182 / KY 12970)</name>
    <dbReference type="NCBI Taxonomy" id="764103"/>
    <lineage>
        <taxon>Eukaryota</taxon>
        <taxon>Fungi</taxon>
        <taxon>Dikarya</taxon>
        <taxon>Basidiomycota</taxon>
        <taxon>Pucciniomycotina</taxon>
        <taxon>Mixiomycetes</taxon>
        <taxon>Mixiales</taxon>
        <taxon>Mixiaceae</taxon>
        <taxon>Mixia</taxon>
    </lineage>
</organism>
<dbReference type="RefSeq" id="XP_014567938.1">
    <property type="nucleotide sequence ID" value="XM_014712452.1"/>
</dbReference>
<feature type="region of interest" description="Disordered" evidence="7">
    <location>
        <begin position="290"/>
        <end position="314"/>
    </location>
</feature>
<dbReference type="EC" id="2.7.13.3" evidence="2"/>
<feature type="modified residue" description="4-aspartylphosphate" evidence="6">
    <location>
        <position position="949"/>
    </location>
</feature>
<dbReference type="HOGENOM" id="CLU_299384_0_0_1"/>
<dbReference type="SUPFAM" id="SSF47384">
    <property type="entry name" value="Homodimeric domain of signal transducing histidine kinase"/>
    <property type="match status" value="1"/>
</dbReference>
<dbReference type="Gene3D" id="3.40.50.2300">
    <property type="match status" value="1"/>
</dbReference>
<dbReference type="InterPro" id="IPR003018">
    <property type="entry name" value="GAF"/>
</dbReference>
<dbReference type="PANTHER" id="PTHR43047:SF72">
    <property type="entry name" value="OSMOSENSING HISTIDINE PROTEIN KINASE SLN1"/>
    <property type="match status" value="1"/>
</dbReference>
<keyword evidence="11" id="KW-1185">Reference proteome</keyword>
<dbReference type="eggNOG" id="KOG0519">
    <property type="taxonomic scope" value="Eukaryota"/>
</dbReference>
<dbReference type="GO" id="GO:0009927">
    <property type="term" value="F:histidine phosphotransfer kinase activity"/>
    <property type="evidence" value="ECO:0007669"/>
    <property type="project" value="TreeGrafter"/>
</dbReference>
<dbReference type="PROSITE" id="PS50109">
    <property type="entry name" value="HIS_KIN"/>
    <property type="match status" value="1"/>
</dbReference>
<dbReference type="InterPro" id="IPR036890">
    <property type="entry name" value="HATPase_C_sf"/>
</dbReference>
<evidence type="ECO:0000256" key="1">
    <source>
        <dbReference type="ARBA" id="ARBA00000085"/>
    </source>
</evidence>
<evidence type="ECO:0000313" key="10">
    <source>
        <dbReference type="EMBL" id="GAA97339.1"/>
    </source>
</evidence>
<dbReference type="InterPro" id="IPR011006">
    <property type="entry name" value="CheY-like_superfamily"/>
</dbReference>
<dbReference type="InterPro" id="IPR003594">
    <property type="entry name" value="HATPase_dom"/>
</dbReference>
<dbReference type="SMART" id="SM00387">
    <property type="entry name" value="HATPase_c"/>
    <property type="match status" value="1"/>
</dbReference>
<comment type="catalytic activity">
    <reaction evidence="1">
        <text>ATP + protein L-histidine = ADP + protein N-phospho-L-histidine.</text>
        <dbReference type="EC" id="2.7.13.3"/>
    </reaction>
</comment>